<accession>A0A0C2SXG1</accession>
<dbReference type="HOGENOM" id="CLU_021114_1_1_1"/>
<dbReference type="STRING" id="946122.A0A0C2SXG1"/>
<dbReference type="Gene3D" id="3.40.50.300">
    <property type="entry name" value="P-loop containing nucleotide triphosphate hydrolases"/>
    <property type="match status" value="1"/>
</dbReference>
<dbReference type="InterPro" id="IPR027417">
    <property type="entry name" value="P-loop_NTPase"/>
</dbReference>
<dbReference type="EMBL" id="KN818328">
    <property type="protein sequence ID" value="KIL58829.1"/>
    <property type="molecule type" value="Genomic_DNA"/>
</dbReference>
<gene>
    <name evidence="2" type="ORF">M378DRAFT_170096</name>
</gene>
<feature type="domain" description="AAA-ATPase-like" evidence="1">
    <location>
        <begin position="31"/>
        <end position="244"/>
    </location>
</feature>
<name>A0A0C2SXG1_AMAMK</name>
<dbReference type="PANTHER" id="PTHR34825">
    <property type="entry name" value="CONSERVED PROTEIN, WITH A WEAK D-GALACTARATE DEHYDRATASE/ALTRONATE HYDROLASE DOMAIN"/>
    <property type="match status" value="1"/>
</dbReference>
<dbReference type="InParanoid" id="A0A0C2SXG1"/>
<evidence type="ECO:0000313" key="3">
    <source>
        <dbReference type="Proteomes" id="UP000054549"/>
    </source>
</evidence>
<sequence length="450" mass="51542">MENGLMDYSSGVLQPMCSPFFPQLRQLLGPFLVDKTMLIEKIVNNSLNGIVHLVLRPRRCGKTTMLLMLKSFFCIPHNNGPDPHSLFRGLDITKNSDLCQEHIGKYAIIFCDFKSITGNSWKKMFSAFRVMVSEVYEEWYQYLEDFLCPEEKAFFNSIRFNSAPEEVWEKSLKRLSGFLARKSGRRVMVFIDEYEVPNNYAYEHGFFDEANMFFGRGVLPALLKTNESLEYAVLAGVTPVAKSGWYSGLNNIQIHALHRRNSIFAGMLMFTKAEVLQLRELSKCKLELEDLKAHYNSYLAAGHISVYNPVSIVSAFEQSALGNFWVATGEFPLSGRNFPECNFALDDIEKLLSGFEVSFELKNDVTFSNSLLDKNGTFTLLYYAGYLTMTPTGLFKIPNLEVMTEWVRWMTGDVNVCVEGHVTSFEKRWPNFMQQHLDPKTVPKCHEQCL</sequence>
<dbReference type="PANTHER" id="PTHR34825:SF1">
    <property type="entry name" value="AAA-ATPASE-LIKE DOMAIN-CONTAINING PROTEIN"/>
    <property type="match status" value="1"/>
</dbReference>
<dbReference type="OrthoDB" id="2143434at2759"/>
<evidence type="ECO:0000259" key="1">
    <source>
        <dbReference type="Pfam" id="PF09820"/>
    </source>
</evidence>
<reference evidence="2 3" key="1">
    <citation type="submission" date="2014-04" db="EMBL/GenBank/DDBJ databases">
        <title>Evolutionary Origins and Diversification of the Mycorrhizal Mutualists.</title>
        <authorList>
            <consortium name="DOE Joint Genome Institute"/>
            <consortium name="Mycorrhizal Genomics Consortium"/>
            <person name="Kohler A."/>
            <person name="Kuo A."/>
            <person name="Nagy L.G."/>
            <person name="Floudas D."/>
            <person name="Copeland A."/>
            <person name="Barry K.W."/>
            <person name="Cichocki N."/>
            <person name="Veneault-Fourrey C."/>
            <person name="LaButti K."/>
            <person name="Lindquist E.A."/>
            <person name="Lipzen A."/>
            <person name="Lundell T."/>
            <person name="Morin E."/>
            <person name="Murat C."/>
            <person name="Riley R."/>
            <person name="Ohm R."/>
            <person name="Sun H."/>
            <person name="Tunlid A."/>
            <person name="Henrissat B."/>
            <person name="Grigoriev I.V."/>
            <person name="Hibbett D.S."/>
            <person name="Martin F."/>
        </authorList>
    </citation>
    <scope>NUCLEOTIDE SEQUENCE [LARGE SCALE GENOMIC DNA]</scope>
    <source>
        <strain evidence="2 3">Koide BX008</strain>
    </source>
</reference>
<evidence type="ECO:0000313" key="2">
    <source>
        <dbReference type="EMBL" id="KIL58829.1"/>
    </source>
</evidence>
<dbReference type="AlphaFoldDB" id="A0A0C2SXG1"/>
<protein>
    <recommendedName>
        <fullName evidence="1">AAA-ATPase-like domain-containing protein</fullName>
    </recommendedName>
</protein>
<dbReference type="Proteomes" id="UP000054549">
    <property type="component" value="Unassembled WGS sequence"/>
</dbReference>
<keyword evidence="3" id="KW-1185">Reference proteome</keyword>
<organism evidence="2 3">
    <name type="scientific">Amanita muscaria (strain Koide BX008)</name>
    <dbReference type="NCBI Taxonomy" id="946122"/>
    <lineage>
        <taxon>Eukaryota</taxon>
        <taxon>Fungi</taxon>
        <taxon>Dikarya</taxon>
        <taxon>Basidiomycota</taxon>
        <taxon>Agaricomycotina</taxon>
        <taxon>Agaricomycetes</taxon>
        <taxon>Agaricomycetidae</taxon>
        <taxon>Agaricales</taxon>
        <taxon>Pluteineae</taxon>
        <taxon>Amanitaceae</taxon>
        <taxon>Amanita</taxon>
    </lineage>
</organism>
<dbReference type="Pfam" id="PF09820">
    <property type="entry name" value="AAA-ATPase_like"/>
    <property type="match status" value="1"/>
</dbReference>
<dbReference type="InterPro" id="IPR018631">
    <property type="entry name" value="AAA-ATPase-like_dom"/>
</dbReference>
<dbReference type="SUPFAM" id="SSF52540">
    <property type="entry name" value="P-loop containing nucleoside triphosphate hydrolases"/>
    <property type="match status" value="1"/>
</dbReference>
<proteinExistence type="predicted"/>